<dbReference type="EMBL" id="JAAIUW010000010">
    <property type="protein sequence ID" value="KAF7812577.1"/>
    <property type="molecule type" value="Genomic_DNA"/>
</dbReference>
<dbReference type="Proteomes" id="UP000634136">
    <property type="component" value="Unassembled WGS sequence"/>
</dbReference>
<evidence type="ECO:0000313" key="2">
    <source>
        <dbReference type="Proteomes" id="UP000634136"/>
    </source>
</evidence>
<gene>
    <name evidence="1" type="ORF">G2W53_033553</name>
</gene>
<organism evidence="1 2">
    <name type="scientific">Senna tora</name>
    <dbReference type="NCBI Taxonomy" id="362788"/>
    <lineage>
        <taxon>Eukaryota</taxon>
        <taxon>Viridiplantae</taxon>
        <taxon>Streptophyta</taxon>
        <taxon>Embryophyta</taxon>
        <taxon>Tracheophyta</taxon>
        <taxon>Spermatophyta</taxon>
        <taxon>Magnoliopsida</taxon>
        <taxon>eudicotyledons</taxon>
        <taxon>Gunneridae</taxon>
        <taxon>Pentapetalae</taxon>
        <taxon>rosids</taxon>
        <taxon>fabids</taxon>
        <taxon>Fabales</taxon>
        <taxon>Fabaceae</taxon>
        <taxon>Caesalpinioideae</taxon>
        <taxon>Cassia clade</taxon>
        <taxon>Senna</taxon>
    </lineage>
</organism>
<sequence length="59" mass="6781">MTNELKKYMFKRVVSQVIQTDCLALYLGIRLTLKLEWDSSLHGSCVKSCVNTFSSEIHD</sequence>
<proteinExistence type="predicted"/>
<comment type="caution">
    <text evidence="1">The sequence shown here is derived from an EMBL/GenBank/DDBJ whole genome shotgun (WGS) entry which is preliminary data.</text>
</comment>
<protein>
    <submittedName>
        <fullName evidence="1">Uncharacterized protein</fullName>
    </submittedName>
</protein>
<accession>A0A834T099</accession>
<keyword evidence="2" id="KW-1185">Reference proteome</keyword>
<name>A0A834T099_9FABA</name>
<evidence type="ECO:0000313" key="1">
    <source>
        <dbReference type="EMBL" id="KAF7812577.1"/>
    </source>
</evidence>
<reference evidence="1" key="1">
    <citation type="submission" date="2020-09" db="EMBL/GenBank/DDBJ databases">
        <title>Genome-Enabled Discovery of Anthraquinone Biosynthesis in Senna tora.</title>
        <authorList>
            <person name="Kang S.-H."/>
            <person name="Pandey R.P."/>
            <person name="Lee C.-M."/>
            <person name="Sim J.-S."/>
            <person name="Jeong J.-T."/>
            <person name="Choi B.-S."/>
            <person name="Jung M."/>
            <person name="Ginzburg D."/>
            <person name="Zhao K."/>
            <person name="Won S.Y."/>
            <person name="Oh T.-J."/>
            <person name="Yu Y."/>
            <person name="Kim N.-H."/>
            <person name="Lee O.R."/>
            <person name="Lee T.-H."/>
            <person name="Bashyal P."/>
            <person name="Kim T.-S."/>
            <person name="Lee W.-H."/>
            <person name="Kawkins C."/>
            <person name="Kim C.-K."/>
            <person name="Kim J.S."/>
            <person name="Ahn B.O."/>
            <person name="Rhee S.Y."/>
            <person name="Sohng J.K."/>
        </authorList>
    </citation>
    <scope>NUCLEOTIDE SEQUENCE</scope>
    <source>
        <tissue evidence="1">Leaf</tissue>
    </source>
</reference>
<dbReference type="AlphaFoldDB" id="A0A834T099"/>